<accession>A0ABU0RZH6</accession>
<proteinExistence type="predicted"/>
<reference evidence="1 2" key="1">
    <citation type="submission" date="2023-07" db="EMBL/GenBank/DDBJ databases">
        <title>Comparative genomics of wheat-associated soil bacteria to identify genetic determinants of phenazine resistance.</title>
        <authorList>
            <person name="Mouncey N."/>
        </authorList>
    </citation>
    <scope>NUCLEOTIDE SEQUENCE [LARGE SCALE GENOMIC DNA]</scope>
    <source>
        <strain evidence="1 2">W2I16</strain>
    </source>
</reference>
<evidence type="ECO:0000313" key="2">
    <source>
        <dbReference type="Proteomes" id="UP001223072"/>
    </source>
</evidence>
<dbReference type="EMBL" id="JAUSZS010000008">
    <property type="protein sequence ID" value="MDQ0937123.1"/>
    <property type="molecule type" value="Genomic_DNA"/>
</dbReference>
<dbReference type="Proteomes" id="UP001223072">
    <property type="component" value="Unassembled WGS sequence"/>
</dbReference>
<dbReference type="InterPro" id="IPR029058">
    <property type="entry name" value="AB_hydrolase_fold"/>
</dbReference>
<sequence>MPMDVIDVPGDHHSMIEQHGETTARTLHDWLRDRTGRA</sequence>
<organism evidence="1 2">
    <name type="scientific">Streptomyces turgidiscabies</name>
    <dbReference type="NCBI Taxonomy" id="85558"/>
    <lineage>
        <taxon>Bacteria</taxon>
        <taxon>Bacillati</taxon>
        <taxon>Actinomycetota</taxon>
        <taxon>Actinomycetes</taxon>
        <taxon>Kitasatosporales</taxon>
        <taxon>Streptomycetaceae</taxon>
        <taxon>Streptomyces</taxon>
    </lineage>
</organism>
<keyword evidence="2" id="KW-1185">Reference proteome</keyword>
<protein>
    <submittedName>
        <fullName evidence="1">Uncharacterized protein</fullName>
    </submittedName>
</protein>
<evidence type="ECO:0000313" key="1">
    <source>
        <dbReference type="EMBL" id="MDQ0937123.1"/>
    </source>
</evidence>
<name>A0ABU0RZH6_9ACTN</name>
<dbReference type="Gene3D" id="3.40.50.1820">
    <property type="entry name" value="alpha/beta hydrolase"/>
    <property type="match status" value="1"/>
</dbReference>
<comment type="caution">
    <text evidence="1">The sequence shown here is derived from an EMBL/GenBank/DDBJ whole genome shotgun (WGS) entry which is preliminary data.</text>
</comment>
<gene>
    <name evidence="1" type="ORF">QFZ49_007098</name>
</gene>